<dbReference type="AlphaFoldDB" id="A0AAU9DKK2"/>
<evidence type="ECO:0000313" key="2">
    <source>
        <dbReference type="EMBL" id="BDU50427.1"/>
    </source>
</evidence>
<evidence type="ECO:0000259" key="1">
    <source>
        <dbReference type="PROSITE" id="PS51186"/>
    </source>
</evidence>
<feature type="domain" description="N-acetyltransferase" evidence="1">
    <location>
        <begin position="15"/>
        <end position="181"/>
    </location>
</feature>
<dbReference type="KEGG" id="haby:HLVA_09960"/>
<evidence type="ECO:0000313" key="3">
    <source>
        <dbReference type="Proteomes" id="UP001321582"/>
    </source>
</evidence>
<protein>
    <submittedName>
        <fullName evidence="2">GNAT family acetyltransferase</fullName>
    </submittedName>
</protein>
<gene>
    <name evidence="2" type="ORF">HLVA_09960</name>
</gene>
<accession>A0AAU9DKK2</accession>
<name>A0AAU9DKK2_9FUSO</name>
<dbReference type="InterPro" id="IPR051531">
    <property type="entry name" value="N-acetyltransferase"/>
</dbReference>
<sequence length="192" mass="22448">MLIQKGTKDLDTERLYLRRFKLEDSENMFNNWANDEDVTKYLTWLPHKKIEVTNEILKEWINSYKSTDVYNWAIVPKEYGKVIGNISVVKIDLEDEMCEIGYCISKKYWNKGIVTEALKKVIDYLILDVGFVGIKGKHDLKNIASGKVMLKAGMTYEGRIRDSIKNNEGEYIDVEMYSILKRDIFKNKSLNN</sequence>
<dbReference type="Pfam" id="PF13302">
    <property type="entry name" value="Acetyltransf_3"/>
    <property type="match status" value="1"/>
</dbReference>
<organism evidence="2 3">
    <name type="scientific">Haliovirga abyssi</name>
    <dbReference type="NCBI Taxonomy" id="2996794"/>
    <lineage>
        <taxon>Bacteria</taxon>
        <taxon>Fusobacteriati</taxon>
        <taxon>Fusobacteriota</taxon>
        <taxon>Fusobacteriia</taxon>
        <taxon>Fusobacteriales</taxon>
        <taxon>Haliovirgaceae</taxon>
        <taxon>Haliovirga</taxon>
    </lineage>
</organism>
<dbReference type="SUPFAM" id="SSF55729">
    <property type="entry name" value="Acyl-CoA N-acyltransferases (Nat)"/>
    <property type="match status" value="1"/>
</dbReference>
<dbReference type="PANTHER" id="PTHR43792">
    <property type="entry name" value="GNAT FAMILY, PUTATIVE (AFU_ORTHOLOGUE AFUA_3G00765)-RELATED-RELATED"/>
    <property type="match status" value="1"/>
</dbReference>
<dbReference type="Proteomes" id="UP001321582">
    <property type="component" value="Chromosome"/>
</dbReference>
<dbReference type="RefSeq" id="WP_307905357.1">
    <property type="nucleotide sequence ID" value="NZ_AP027059.1"/>
</dbReference>
<proteinExistence type="predicted"/>
<keyword evidence="3" id="KW-1185">Reference proteome</keyword>
<reference evidence="2 3" key="1">
    <citation type="submission" date="2022-11" db="EMBL/GenBank/DDBJ databases">
        <title>Haliovirga abyssi gen. nov., sp. nov., a mesophilic fermentative bacterium isolated from the Iheya North hydrothermal field and the proposal of Haliovirgaceae fam. nov.</title>
        <authorList>
            <person name="Miyazaki U."/>
            <person name="Tame A."/>
            <person name="Miyazaki J."/>
            <person name="Takai K."/>
            <person name="Sawayama S."/>
            <person name="Kitajima M."/>
            <person name="Okamoto A."/>
            <person name="Nakagawa S."/>
        </authorList>
    </citation>
    <scope>NUCLEOTIDE SEQUENCE [LARGE SCALE GENOMIC DNA]</scope>
    <source>
        <strain evidence="2 3">IC12</strain>
    </source>
</reference>
<dbReference type="GO" id="GO:0016747">
    <property type="term" value="F:acyltransferase activity, transferring groups other than amino-acyl groups"/>
    <property type="evidence" value="ECO:0007669"/>
    <property type="project" value="InterPro"/>
</dbReference>
<dbReference type="InterPro" id="IPR016181">
    <property type="entry name" value="Acyl_CoA_acyltransferase"/>
</dbReference>
<dbReference type="EMBL" id="AP027059">
    <property type="protein sequence ID" value="BDU50427.1"/>
    <property type="molecule type" value="Genomic_DNA"/>
</dbReference>
<dbReference type="InterPro" id="IPR000182">
    <property type="entry name" value="GNAT_dom"/>
</dbReference>
<dbReference type="PROSITE" id="PS51186">
    <property type="entry name" value="GNAT"/>
    <property type="match status" value="1"/>
</dbReference>
<dbReference type="Gene3D" id="3.40.630.30">
    <property type="match status" value="1"/>
</dbReference>
<dbReference type="PANTHER" id="PTHR43792:SF1">
    <property type="entry name" value="N-ACETYLTRANSFERASE DOMAIN-CONTAINING PROTEIN"/>
    <property type="match status" value="1"/>
</dbReference>